<dbReference type="Proteomes" id="UP000887579">
    <property type="component" value="Unplaced"/>
</dbReference>
<protein>
    <submittedName>
        <fullName evidence="2">BTB domain-containing protein</fullName>
    </submittedName>
</protein>
<sequence length="363" mass="42224">MSSQEEQIVSGTLVPFNFEWIFDGNLHGDEPKCLTDYMFDKFEETPLSSSSFLLPCFNGIKYYLSYFLFEDPEDNTELHLALDFKVEIDYNIHDIDVRFVSTIDNNYGTVERREFNEGLNYAKKNIRIKACYNAGDDGNCRCIFCACGKFSVRIEGTFNVKNVDGLPLTFEVPDESKLLFDRNDEKDFIIVAENQEIHVHKSILLQNSDALAAMFNSQEWKESGENKYAFKDIPYKLVKIAVNACYGIEYRESFQKEEYLLLYKFADMYMEKLKQALKKSLVLTPQNVVEYANFFSQNHYDDLVICCIDYILACTQHSFSVKDTELLDAQIHTMFFKRFLTSPVLKKELKADNILHVFDRPLS</sequence>
<proteinExistence type="predicted"/>
<dbReference type="WBParaSite" id="ES5_v2.g7425.t1">
    <property type="protein sequence ID" value="ES5_v2.g7425.t1"/>
    <property type="gene ID" value="ES5_v2.g7425"/>
</dbReference>
<organism evidence="1 2">
    <name type="scientific">Panagrolaimus sp. ES5</name>
    <dbReference type="NCBI Taxonomy" id="591445"/>
    <lineage>
        <taxon>Eukaryota</taxon>
        <taxon>Metazoa</taxon>
        <taxon>Ecdysozoa</taxon>
        <taxon>Nematoda</taxon>
        <taxon>Chromadorea</taxon>
        <taxon>Rhabditida</taxon>
        <taxon>Tylenchina</taxon>
        <taxon>Panagrolaimomorpha</taxon>
        <taxon>Panagrolaimoidea</taxon>
        <taxon>Panagrolaimidae</taxon>
        <taxon>Panagrolaimus</taxon>
    </lineage>
</organism>
<evidence type="ECO:0000313" key="1">
    <source>
        <dbReference type="Proteomes" id="UP000887579"/>
    </source>
</evidence>
<reference evidence="2" key="1">
    <citation type="submission" date="2022-11" db="UniProtKB">
        <authorList>
            <consortium name="WormBaseParasite"/>
        </authorList>
    </citation>
    <scope>IDENTIFICATION</scope>
</reference>
<accession>A0AC34GS64</accession>
<name>A0AC34GS64_9BILA</name>
<evidence type="ECO:0000313" key="2">
    <source>
        <dbReference type="WBParaSite" id="ES5_v2.g7425.t1"/>
    </source>
</evidence>